<dbReference type="InterPro" id="IPR036465">
    <property type="entry name" value="vWFA_dom_sf"/>
</dbReference>
<dbReference type="PANTHER" id="PTHR39338:SF6">
    <property type="entry name" value="BLL5662 PROTEIN"/>
    <property type="match status" value="1"/>
</dbReference>
<dbReference type="SUPFAM" id="SSF53300">
    <property type="entry name" value="vWA-like"/>
    <property type="match status" value="1"/>
</dbReference>
<dbReference type="Pfam" id="PF05762">
    <property type="entry name" value="VWA_CoxE"/>
    <property type="match status" value="1"/>
</dbReference>
<dbReference type="CDD" id="cd00198">
    <property type="entry name" value="vWFA"/>
    <property type="match status" value="1"/>
</dbReference>
<dbReference type="Proteomes" id="UP000093757">
    <property type="component" value="Unassembled WGS sequence"/>
</dbReference>
<dbReference type="RefSeq" id="WP_065133343.1">
    <property type="nucleotide sequence ID" value="NZ_MAEM01000177.1"/>
</dbReference>
<dbReference type="OrthoDB" id="9790469at2"/>
<dbReference type="InterPro" id="IPR011195">
    <property type="entry name" value="UCP010256"/>
</dbReference>
<evidence type="ECO:0000259" key="1">
    <source>
        <dbReference type="SMART" id="SM00327"/>
    </source>
</evidence>
<name>A0A1A6BJU7_MYCGO</name>
<dbReference type="InterPro" id="IPR002035">
    <property type="entry name" value="VWF_A"/>
</dbReference>
<reference evidence="2" key="1">
    <citation type="submission" date="2016-06" db="EMBL/GenBank/DDBJ databases">
        <authorList>
            <person name="Kjaerup R.B."/>
            <person name="Dalgaard T.S."/>
            <person name="Juul-Madsen H.R."/>
        </authorList>
    </citation>
    <scope>NUCLEOTIDE SEQUENCE [LARGE SCALE GENOMIC DNA]</scope>
    <source>
        <strain evidence="2">1245752.6</strain>
    </source>
</reference>
<feature type="domain" description="VWFA" evidence="1">
    <location>
        <begin position="220"/>
        <end position="383"/>
    </location>
</feature>
<dbReference type="InterPro" id="IPR008912">
    <property type="entry name" value="Uncharacterised_CoxE"/>
</dbReference>
<evidence type="ECO:0000313" key="2">
    <source>
        <dbReference type="EMBL" id="OBS02494.1"/>
    </source>
</evidence>
<organism evidence="2">
    <name type="scientific">Mycobacterium gordonae</name>
    <dbReference type="NCBI Taxonomy" id="1778"/>
    <lineage>
        <taxon>Bacteria</taxon>
        <taxon>Bacillati</taxon>
        <taxon>Actinomycetota</taxon>
        <taxon>Actinomycetes</taxon>
        <taxon>Mycobacteriales</taxon>
        <taxon>Mycobacteriaceae</taxon>
        <taxon>Mycobacterium</taxon>
    </lineage>
</organism>
<comment type="caution">
    <text evidence="2">The sequence shown here is derived from an EMBL/GenBank/DDBJ whole genome shotgun (WGS) entry which is preliminary data.</text>
</comment>
<dbReference type="PANTHER" id="PTHR39338">
    <property type="entry name" value="BLL5662 PROTEIN-RELATED"/>
    <property type="match status" value="1"/>
</dbReference>
<accession>A0A1A6BJU7</accession>
<protein>
    <submittedName>
        <fullName evidence="2">VWA containing CoxE family protein</fullName>
    </submittedName>
</protein>
<dbReference type="AlphaFoldDB" id="A0A1A6BJU7"/>
<dbReference type="EMBL" id="MAEM01000177">
    <property type="protein sequence ID" value="OBS02494.1"/>
    <property type="molecule type" value="Genomic_DNA"/>
</dbReference>
<dbReference type="PIRSF" id="PIRSF010256">
    <property type="entry name" value="CoxE_vWa"/>
    <property type="match status" value="1"/>
</dbReference>
<dbReference type="Gene3D" id="3.40.50.410">
    <property type="entry name" value="von Willebrand factor, type A domain"/>
    <property type="match status" value="1"/>
</dbReference>
<gene>
    <name evidence="2" type="ORF">A9W98_14665</name>
</gene>
<dbReference type="SMART" id="SM00327">
    <property type="entry name" value="VWA"/>
    <property type="match status" value="1"/>
</dbReference>
<sequence>MSTAVLLRGVDLAAFAAALADRLRSAGVSVSASSQTTFVQALQHLAPRDRSSLYWAARLSLVSRMNELRTFDAVFAAVFGAGAPDGRDSPSLPLPAPRTPAAGIVHRGTSRSTAGTQTLPWATGVAGDSDGDAAVRLPEFAPSRITALADEPFDQFDPDDLRLLGDWLRESLPRWPARRSLRSQLSPHGKRIDLRATISASRTTGWETFTLARTRPRRRPRRVVLVCDVSRSMQPFATVYLHLMRAVMARQTGIRPEVFAFSTSLTRLTTVLSHRSTEAALERANARVTDRYGGTFIGRSINALLAPAHGNALRGAVVIIASDGWDSDPPEVLERALIRLRRRAHRLVWLNPRAAQRDYQPLTGSMAAALPFCDLFLPGNTLTALHRFLVLLADPAQLVSGRQLDSAPSRRRSP</sequence>
<proteinExistence type="predicted"/>